<feature type="compositionally biased region" description="Basic and acidic residues" evidence="1">
    <location>
        <begin position="55"/>
        <end position="65"/>
    </location>
</feature>
<feature type="region of interest" description="Disordered" evidence="1">
    <location>
        <begin position="33"/>
        <end position="74"/>
    </location>
</feature>
<dbReference type="AlphaFoldDB" id="A0A1S8AS91"/>
<proteinExistence type="predicted"/>
<organism evidence="2 3">
    <name type="scientific">Natrinema saccharevitans</name>
    <dbReference type="NCBI Taxonomy" id="301967"/>
    <lineage>
        <taxon>Archaea</taxon>
        <taxon>Methanobacteriati</taxon>
        <taxon>Methanobacteriota</taxon>
        <taxon>Stenosarchaea group</taxon>
        <taxon>Halobacteria</taxon>
        <taxon>Halobacteriales</taxon>
        <taxon>Natrialbaceae</taxon>
        <taxon>Natrinema</taxon>
    </lineage>
</organism>
<dbReference type="Proteomes" id="UP000189370">
    <property type="component" value="Unassembled WGS sequence"/>
</dbReference>
<evidence type="ECO:0000313" key="3">
    <source>
        <dbReference type="Proteomes" id="UP000189370"/>
    </source>
</evidence>
<evidence type="ECO:0000256" key="1">
    <source>
        <dbReference type="SAM" id="MobiDB-lite"/>
    </source>
</evidence>
<gene>
    <name evidence="2" type="ORF">A6E15_00480</name>
</gene>
<evidence type="ECO:0000313" key="2">
    <source>
        <dbReference type="EMBL" id="OLZ39550.1"/>
    </source>
</evidence>
<sequence>MVVGFERNSGYRGRKARWLQFATGRLRRYRDFAPISTPSSFSSDRSNSARRSRRRGVDDGDERRAGRGHSHLPY</sequence>
<name>A0A1S8AS91_9EURY</name>
<protein>
    <submittedName>
        <fullName evidence="2">Uncharacterized protein</fullName>
    </submittedName>
</protein>
<dbReference type="EMBL" id="LWLN01000001">
    <property type="protein sequence ID" value="OLZ39550.1"/>
    <property type="molecule type" value="Genomic_DNA"/>
</dbReference>
<accession>A0A1S8AS91</accession>
<reference evidence="3" key="1">
    <citation type="submission" date="2016-04" db="EMBL/GenBank/DDBJ databases">
        <authorList>
            <person name="Chen S.-C."/>
            <person name="Lai M.-C."/>
        </authorList>
    </citation>
    <scope>NUCLEOTIDE SEQUENCE [LARGE SCALE GENOMIC DNA]</scope>
    <source>
        <strain evidence="3">AB14</strain>
    </source>
</reference>
<comment type="caution">
    <text evidence="2">The sequence shown here is derived from an EMBL/GenBank/DDBJ whole genome shotgun (WGS) entry which is preliminary data.</text>
</comment>
<keyword evidence="3" id="KW-1185">Reference proteome</keyword>